<organism evidence="1">
    <name type="scientific">uncultured bacterium contig00066</name>
    <dbReference type="NCBI Taxonomy" id="1181548"/>
    <lineage>
        <taxon>Bacteria</taxon>
        <taxon>environmental samples</taxon>
    </lineage>
</organism>
<proteinExistence type="predicted"/>
<dbReference type="EMBL" id="JQ844172">
    <property type="protein sequence ID" value="AGS51832.1"/>
    <property type="molecule type" value="Genomic_DNA"/>
</dbReference>
<dbReference type="AlphaFoldDB" id="A0A806JYY1"/>
<name>A0A806JYY1_9BACT</name>
<evidence type="ECO:0000313" key="1">
    <source>
        <dbReference type="EMBL" id="AGS51832.1"/>
    </source>
</evidence>
<protein>
    <submittedName>
        <fullName evidence="1">Uncharacterized protein</fullName>
    </submittedName>
</protein>
<sequence length="52" mass="5781">MIIRVRVVSGLGGKIFAQSTRRDKNLSAVAARKIIRKLRLKKSASLAKFLTI</sequence>
<reference evidence="1" key="1">
    <citation type="submission" date="2012-03" db="EMBL/GenBank/DDBJ databases">
        <title>Functional metagenomics reveals considerable lignocellulase gene clusters in the gut microbiome of a wood-feeding higher termite.</title>
        <authorList>
            <person name="Liu N."/>
        </authorList>
    </citation>
    <scope>NUCLEOTIDE SEQUENCE</scope>
</reference>
<accession>A0A806JYY1</accession>